<proteinExistence type="predicted"/>
<dbReference type="OMA" id="FSIERRF"/>
<dbReference type="InterPro" id="IPR051251">
    <property type="entry name" value="STK_FNIP-Repeat"/>
</dbReference>
<comment type="caution">
    <text evidence="2">The sequence shown here is derived from an EMBL/GenBank/DDBJ whole genome shotgun (WGS) entry which is preliminary data.</text>
</comment>
<dbReference type="InterPro" id="IPR032675">
    <property type="entry name" value="LRR_dom_sf"/>
</dbReference>
<evidence type="ECO:0008006" key="4">
    <source>
        <dbReference type="Google" id="ProtNLM"/>
    </source>
</evidence>
<dbReference type="Pfam" id="PF05725">
    <property type="entry name" value="FNIP"/>
    <property type="match status" value="4"/>
</dbReference>
<dbReference type="SUPFAM" id="SSF52058">
    <property type="entry name" value="L domain-like"/>
    <property type="match status" value="1"/>
</dbReference>
<reference evidence="2 3" key="1">
    <citation type="submission" date="2015-12" db="EMBL/GenBank/DDBJ databases">
        <title>Dictyostelia acquired genes for synthesis and detection of signals that induce cell-type specialization by lateral gene transfer from prokaryotes.</title>
        <authorList>
            <person name="Gloeckner G."/>
            <person name="Schaap P."/>
        </authorList>
    </citation>
    <scope>NUCLEOTIDE SEQUENCE [LARGE SCALE GENOMIC DNA]</scope>
    <source>
        <strain evidence="2 3">TK</strain>
    </source>
</reference>
<accession>A0A152A336</accession>
<dbReference type="STRING" id="361077.A0A152A336"/>
<evidence type="ECO:0000256" key="1">
    <source>
        <dbReference type="ARBA" id="ARBA00022737"/>
    </source>
</evidence>
<dbReference type="EMBL" id="LODT01000013">
    <property type="protein sequence ID" value="KYR00658.1"/>
    <property type="molecule type" value="Genomic_DNA"/>
</dbReference>
<keyword evidence="1" id="KW-0677">Repeat</keyword>
<dbReference type="AlphaFoldDB" id="A0A152A336"/>
<dbReference type="OrthoDB" id="10648502at2759"/>
<dbReference type="InParanoid" id="A0A152A336"/>
<name>A0A152A336_TIELA</name>
<dbReference type="InterPro" id="IPR008615">
    <property type="entry name" value="FNIP"/>
</dbReference>
<dbReference type="Proteomes" id="UP000076078">
    <property type="component" value="Unassembled WGS sequence"/>
</dbReference>
<dbReference type="PANTHER" id="PTHR32134">
    <property type="entry name" value="FNIP REPEAT-CONTAINING PROTEIN"/>
    <property type="match status" value="1"/>
</dbReference>
<organism evidence="2 3">
    <name type="scientific">Tieghemostelium lacteum</name>
    <name type="common">Slime mold</name>
    <name type="synonym">Dictyostelium lacteum</name>
    <dbReference type="NCBI Taxonomy" id="361077"/>
    <lineage>
        <taxon>Eukaryota</taxon>
        <taxon>Amoebozoa</taxon>
        <taxon>Evosea</taxon>
        <taxon>Eumycetozoa</taxon>
        <taxon>Dictyostelia</taxon>
        <taxon>Dictyosteliales</taxon>
        <taxon>Raperosteliaceae</taxon>
        <taxon>Tieghemostelium</taxon>
    </lineage>
</organism>
<protein>
    <recommendedName>
        <fullName evidence="4">FNIP repeat-containing protein</fullName>
    </recommendedName>
</protein>
<evidence type="ECO:0000313" key="2">
    <source>
        <dbReference type="EMBL" id="KYR00658.1"/>
    </source>
</evidence>
<gene>
    <name evidence="2" type="ORF">DLAC_02690</name>
</gene>
<dbReference type="Gene3D" id="3.80.10.10">
    <property type="entry name" value="Ribonuclease Inhibitor"/>
    <property type="match status" value="1"/>
</dbReference>
<keyword evidence="3" id="KW-1185">Reference proteome</keyword>
<sequence>MNVVVLNLIIFRNILKFIKENDLKIKLLSICKFTYSIRKTIRFNSCTLKITNSSLQHLSDYKFKRLIIENDGIMRQFKDFLVSHISESIDIEQLEMTESGNIPYNLPSCFHTLVFRKFNLPLTNIPPNIRKIDFGNHYSQTVLPIPFHVETIKFGGVIPTINSNTFTAGLKKLVILNHSLPLDCLPNTLEYLEFSSHATELPRLPESLTCLKLGSYNLAELPTLPVGLKILDLGNGLYTFPLPKLPDSLEELKFGMNNLQLSHRLPVSLKSISIPSELWVQLDEDEFPNLQYLKLTYSLKTSVDDIHIPSNVRVLKANDLGDFDKLVNVHTLKIVNLQKPLKQYCFGEYLIELYIGTMYREKLTPGLLPHSIEILSLWYMHPLEQGVLPKNLRRLVLRGFNVPISQGVLPKLIKKINLTHFNRDLENGCLPNQLYSLRLKSFNQIIKAGHLPNSLQSLKLMSFNQILDRGSLPEGIRVLKFQQFNQPFEVNVIPQSVISLDFGKTFNQPIMAGSLPKSLKYLSFTVDFDQELPSGVLPDALYSLSLSENFNKPLKIPQSLRQLRTGSKFNQKNQIDRTNIQVGASTFQSMFR</sequence>
<dbReference type="PANTHER" id="PTHR32134:SF180">
    <property type="entry name" value="FNIP REPEAT-CONTAINING PROTEIN"/>
    <property type="match status" value="1"/>
</dbReference>
<evidence type="ECO:0000313" key="3">
    <source>
        <dbReference type="Proteomes" id="UP000076078"/>
    </source>
</evidence>